<sequence>SSRIFISWSFPVAIRLPASVFRSSSCRYLVVESSSTLLMEPRCARHGTDSCAVLVDEIGSFPVWQDLSSSSLWQCNALCNGLCLTWDSASALAWWSRNFLRQPCSLQDDEGKPSSSNQGARLD</sequence>
<feature type="compositionally biased region" description="Polar residues" evidence="1">
    <location>
        <begin position="113"/>
        <end position="123"/>
    </location>
</feature>
<gene>
    <name evidence="2" type="ORF">T310_9076</name>
</gene>
<accession>A0A0F4YGK8</accession>
<keyword evidence="3" id="KW-1185">Reference proteome</keyword>
<organism evidence="2 3">
    <name type="scientific">Rasamsonia emersonii (strain ATCC 16479 / CBS 393.64 / IMI 116815)</name>
    <dbReference type="NCBI Taxonomy" id="1408163"/>
    <lineage>
        <taxon>Eukaryota</taxon>
        <taxon>Fungi</taxon>
        <taxon>Dikarya</taxon>
        <taxon>Ascomycota</taxon>
        <taxon>Pezizomycotina</taxon>
        <taxon>Eurotiomycetes</taxon>
        <taxon>Eurotiomycetidae</taxon>
        <taxon>Eurotiales</taxon>
        <taxon>Trichocomaceae</taxon>
        <taxon>Rasamsonia</taxon>
    </lineage>
</organism>
<dbReference type="GeneID" id="25321099"/>
<dbReference type="EMBL" id="LASV01000689">
    <property type="protein sequence ID" value="KKA17220.1"/>
    <property type="molecule type" value="Genomic_DNA"/>
</dbReference>
<proteinExistence type="predicted"/>
<dbReference type="Proteomes" id="UP000053958">
    <property type="component" value="Unassembled WGS sequence"/>
</dbReference>
<feature type="region of interest" description="Disordered" evidence="1">
    <location>
        <begin position="104"/>
        <end position="123"/>
    </location>
</feature>
<dbReference type="RefSeq" id="XP_013323832.1">
    <property type="nucleotide sequence ID" value="XM_013468378.1"/>
</dbReference>
<evidence type="ECO:0000313" key="2">
    <source>
        <dbReference type="EMBL" id="KKA17220.1"/>
    </source>
</evidence>
<evidence type="ECO:0000256" key="1">
    <source>
        <dbReference type="SAM" id="MobiDB-lite"/>
    </source>
</evidence>
<comment type="caution">
    <text evidence="2">The sequence shown here is derived from an EMBL/GenBank/DDBJ whole genome shotgun (WGS) entry which is preliminary data.</text>
</comment>
<feature type="non-terminal residue" evidence="2">
    <location>
        <position position="1"/>
    </location>
</feature>
<evidence type="ECO:0000313" key="3">
    <source>
        <dbReference type="Proteomes" id="UP000053958"/>
    </source>
</evidence>
<reference evidence="2 3" key="1">
    <citation type="submission" date="2015-04" db="EMBL/GenBank/DDBJ databases">
        <authorList>
            <person name="Heijne W.H."/>
            <person name="Fedorova N.D."/>
            <person name="Nierman W.C."/>
            <person name="Vollebregt A.W."/>
            <person name="Zhao Z."/>
            <person name="Wu L."/>
            <person name="Kumar M."/>
            <person name="Stam H."/>
            <person name="van den Berg M.A."/>
            <person name="Pel H.J."/>
        </authorList>
    </citation>
    <scope>NUCLEOTIDE SEQUENCE [LARGE SCALE GENOMIC DNA]</scope>
    <source>
        <strain evidence="2 3">CBS 393.64</strain>
    </source>
</reference>
<dbReference type="AlphaFoldDB" id="A0A0F4YGK8"/>
<protein>
    <submittedName>
        <fullName evidence="2">Uncharacterized protein</fullName>
    </submittedName>
</protein>
<name>A0A0F4YGK8_RASE3</name>